<proteinExistence type="predicted"/>
<keyword evidence="2" id="KW-1185">Reference proteome</keyword>
<protein>
    <submittedName>
        <fullName evidence="1">Uncharacterized protein</fullName>
    </submittedName>
</protein>
<reference evidence="1 2" key="1">
    <citation type="submission" date="2019-07" db="EMBL/GenBank/DDBJ databases">
        <title>WGS assembly of Gossypium tomentosum.</title>
        <authorList>
            <person name="Chen Z.J."/>
            <person name="Sreedasyam A."/>
            <person name="Ando A."/>
            <person name="Song Q."/>
            <person name="De L."/>
            <person name="Hulse-Kemp A."/>
            <person name="Ding M."/>
            <person name="Ye W."/>
            <person name="Kirkbride R."/>
            <person name="Jenkins J."/>
            <person name="Plott C."/>
            <person name="Lovell J."/>
            <person name="Lin Y.-M."/>
            <person name="Vaughn R."/>
            <person name="Liu B."/>
            <person name="Li W."/>
            <person name="Simpson S."/>
            <person name="Scheffler B."/>
            <person name="Saski C."/>
            <person name="Grover C."/>
            <person name="Hu G."/>
            <person name="Conover J."/>
            <person name="Carlson J."/>
            <person name="Shu S."/>
            <person name="Boston L."/>
            <person name="Williams M."/>
            <person name="Peterson D."/>
            <person name="Mcgee K."/>
            <person name="Jones D."/>
            <person name="Wendel J."/>
            <person name="Stelly D."/>
            <person name="Grimwood J."/>
            <person name="Schmutz J."/>
        </authorList>
    </citation>
    <scope>NUCLEOTIDE SEQUENCE [LARGE SCALE GENOMIC DNA]</scope>
    <source>
        <strain evidence="1">7179.01</strain>
    </source>
</reference>
<accession>A0A5D2R3L9</accession>
<evidence type="ECO:0000313" key="2">
    <source>
        <dbReference type="Proteomes" id="UP000322667"/>
    </source>
</evidence>
<organism evidence="1 2">
    <name type="scientific">Gossypium tomentosum</name>
    <name type="common">Hawaiian cotton</name>
    <name type="synonym">Gossypium sandvicense</name>
    <dbReference type="NCBI Taxonomy" id="34277"/>
    <lineage>
        <taxon>Eukaryota</taxon>
        <taxon>Viridiplantae</taxon>
        <taxon>Streptophyta</taxon>
        <taxon>Embryophyta</taxon>
        <taxon>Tracheophyta</taxon>
        <taxon>Spermatophyta</taxon>
        <taxon>Magnoliopsida</taxon>
        <taxon>eudicotyledons</taxon>
        <taxon>Gunneridae</taxon>
        <taxon>Pentapetalae</taxon>
        <taxon>rosids</taxon>
        <taxon>malvids</taxon>
        <taxon>Malvales</taxon>
        <taxon>Malvaceae</taxon>
        <taxon>Malvoideae</taxon>
        <taxon>Gossypium</taxon>
    </lineage>
</organism>
<evidence type="ECO:0000313" key="1">
    <source>
        <dbReference type="EMBL" id="TYI34962.1"/>
    </source>
</evidence>
<dbReference type="EMBL" id="CM017612">
    <property type="protein sequence ID" value="TYI34962.1"/>
    <property type="molecule type" value="Genomic_DNA"/>
</dbReference>
<sequence>MMSNENVQVSNENPSTNKFVSNSILNFSVSGYSPQLSTGKNVILTDVNRGDFSIEARGDLNAKIFDNIKAHFNPSFEGSESSPVPISDGGLNPEKYSAISFKDNSQKKGKKYFGQFIPGKER</sequence>
<gene>
    <name evidence="1" type="ORF">ES332_A03G044300v1</name>
</gene>
<dbReference type="Proteomes" id="UP000322667">
    <property type="component" value="Chromosome A03"/>
</dbReference>
<dbReference type="AlphaFoldDB" id="A0A5D2R3L9"/>
<name>A0A5D2R3L9_GOSTO</name>